<feature type="domain" description="SBP-type" evidence="11">
    <location>
        <begin position="134"/>
        <end position="211"/>
    </location>
</feature>
<dbReference type="FunFam" id="4.10.1100.10:FF:000001">
    <property type="entry name" value="Squamosa promoter-binding-like protein 14"/>
    <property type="match status" value="1"/>
</dbReference>
<dbReference type="GO" id="GO:0003677">
    <property type="term" value="F:DNA binding"/>
    <property type="evidence" value="ECO:0007669"/>
    <property type="project" value="UniProtKB-KW"/>
</dbReference>
<dbReference type="InterPro" id="IPR044817">
    <property type="entry name" value="SBP-like"/>
</dbReference>
<dbReference type="AlphaFoldDB" id="A0A8X7YL81"/>
<keyword evidence="13" id="KW-1185">Reference proteome</keyword>
<dbReference type="InterPro" id="IPR004333">
    <property type="entry name" value="SBP_dom"/>
</dbReference>
<dbReference type="Proteomes" id="UP000886885">
    <property type="component" value="Chromosome 15A"/>
</dbReference>
<proteinExistence type="predicted"/>
<keyword evidence="8" id="KW-0539">Nucleus</keyword>
<dbReference type="PANTHER" id="PTHR31251">
    <property type="entry name" value="SQUAMOSA PROMOTER-BINDING-LIKE PROTEIN 4"/>
    <property type="match status" value="1"/>
</dbReference>
<keyword evidence="3 9" id="KW-0863">Zinc-finger</keyword>
<accession>A0A8X7YL81</accession>
<evidence type="ECO:0000256" key="1">
    <source>
        <dbReference type="ARBA" id="ARBA00004123"/>
    </source>
</evidence>
<evidence type="ECO:0000313" key="12">
    <source>
        <dbReference type="EMBL" id="KAG6747220.1"/>
    </source>
</evidence>
<name>A0A8X7YL81_POPTO</name>
<organism evidence="12 13">
    <name type="scientific">Populus tomentosa</name>
    <name type="common">Chinese white poplar</name>
    <dbReference type="NCBI Taxonomy" id="118781"/>
    <lineage>
        <taxon>Eukaryota</taxon>
        <taxon>Viridiplantae</taxon>
        <taxon>Streptophyta</taxon>
        <taxon>Embryophyta</taxon>
        <taxon>Tracheophyta</taxon>
        <taxon>Spermatophyta</taxon>
        <taxon>Magnoliopsida</taxon>
        <taxon>eudicotyledons</taxon>
        <taxon>Gunneridae</taxon>
        <taxon>Pentapetalae</taxon>
        <taxon>rosids</taxon>
        <taxon>fabids</taxon>
        <taxon>Malpighiales</taxon>
        <taxon>Salicaceae</taxon>
        <taxon>Saliceae</taxon>
        <taxon>Populus</taxon>
    </lineage>
</organism>
<dbReference type="EMBL" id="JAAWWB010000029">
    <property type="protein sequence ID" value="KAG6747220.1"/>
    <property type="molecule type" value="Genomic_DNA"/>
</dbReference>
<keyword evidence="4" id="KW-0862">Zinc</keyword>
<comment type="subcellular location">
    <subcellularLocation>
        <location evidence="1">Nucleus</location>
    </subcellularLocation>
</comment>
<comment type="caution">
    <text evidence="12">The sequence shown here is derived from an EMBL/GenBank/DDBJ whole genome shotgun (WGS) entry which is preliminary data.</text>
</comment>
<feature type="compositionally biased region" description="Polar residues" evidence="10">
    <location>
        <begin position="404"/>
        <end position="424"/>
    </location>
</feature>
<evidence type="ECO:0000256" key="2">
    <source>
        <dbReference type="ARBA" id="ARBA00022723"/>
    </source>
</evidence>
<evidence type="ECO:0000256" key="5">
    <source>
        <dbReference type="ARBA" id="ARBA00023015"/>
    </source>
</evidence>
<evidence type="ECO:0000313" key="13">
    <source>
        <dbReference type="Proteomes" id="UP000886885"/>
    </source>
</evidence>
<evidence type="ECO:0000256" key="4">
    <source>
        <dbReference type="ARBA" id="ARBA00022833"/>
    </source>
</evidence>
<dbReference type="GO" id="GO:0008270">
    <property type="term" value="F:zinc ion binding"/>
    <property type="evidence" value="ECO:0007669"/>
    <property type="project" value="UniProtKB-KW"/>
</dbReference>
<keyword evidence="7" id="KW-0804">Transcription</keyword>
<evidence type="ECO:0000256" key="9">
    <source>
        <dbReference type="PROSITE-ProRule" id="PRU00470"/>
    </source>
</evidence>
<reference evidence="12" key="1">
    <citation type="journal article" date="2020" name="bioRxiv">
        <title>Hybrid origin of Populus tomentosa Carr. identified through genome sequencing and phylogenomic analysis.</title>
        <authorList>
            <person name="An X."/>
            <person name="Gao K."/>
            <person name="Chen Z."/>
            <person name="Li J."/>
            <person name="Yang X."/>
            <person name="Yang X."/>
            <person name="Zhou J."/>
            <person name="Guo T."/>
            <person name="Zhao T."/>
            <person name="Huang S."/>
            <person name="Miao D."/>
            <person name="Khan W.U."/>
            <person name="Rao P."/>
            <person name="Ye M."/>
            <person name="Lei B."/>
            <person name="Liao W."/>
            <person name="Wang J."/>
            <person name="Ji L."/>
            <person name="Li Y."/>
            <person name="Guo B."/>
            <person name="Mustafa N.S."/>
            <person name="Li S."/>
            <person name="Yun Q."/>
            <person name="Keller S.R."/>
            <person name="Mao J."/>
            <person name="Zhang R."/>
            <person name="Strauss S.H."/>
        </authorList>
    </citation>
    <scope>NUCLEOTIDE SEQUENCE</scope>
    <source>
        <strain evidence="12">GM15</strain>
        <tissue evidence="12">Leaf</tissue>
    </source>
</reference>
<evidence type="ECO:0000256" key="7">
    <source>
        <dbReference type="ARBA" id="ARBA00023163"/>
    </source>
</evidence>
<dbReference type="PROSITE" id="PS51141">
    <property type="entry name" value="ZF_SBP"/>
    <property type="match status" value="1"/>
</dbReference>
<evidence type="ECO:0000256" key="10">
    <source>
        <dbReference type="SAM" id="MobiDB-lite"/>
    </source>
</evidence>
<evidence type="ECO:0000259" key="11">
    <source>
        <dbReference type="PROSITE" id="PS51141"/>
    </source>
</evidence>
<dbReference type="GO" id="GO:0005634">
    <property type="term" value="C:nucleus"/>
    <property type="evidence" value="ECO:0007669"/>
    <property type="project" value="UniProtKB-SubCell"/>
</dbReference>
<dbReference type="Pfam" id="PF03110">
    <property type="entry name" value="SBP"/>
    <property type="match status" value="1"/>
</dbReference>
<gene>
    <name evidence="12" type="ORF">POTOM_049609</name>
</gene>
<dbReference type="OrthoDB" id="514967at2759"/>
<evidence type="ECO:0000256" key="6">
    <source>
        <dbReference type="ARBA" id="ARBA00023125"/>
    </source>
</evidence>
<protein>
    <recommendedName>
        <fullName evidence="11">SBP-type domain-containing protein</fullName>
    </recommendedName>
</protein>
<keyword evidence="2" id="KW-0479">Metal-binding</keyword>
<dbReference type="PANTHER" id="PTHR31251:SF207">
    <property type="entry name" value="SQUAMOSA PROMOTER-BINDING-LIKE PROTEIN 13A-RELATED"/>
    <property type="match status" value="1"/>
</dbReference>
<keyword evidence="6" id="KW-0238">DNA-binding</keyword>
<evidence type="ECO:0000256" key="3">
    <source>
        <dbReference type="ARBA" id="ARBA00022771"/>
    </source>
</evidence>
<dbReference type="PROSITE" id="PS51257">
    <property type="entry name" value="PROKAR_LIPOPROTEIN"/>
    <property type="match status" value="1"/>
</dbReference>
<sequence length="424" mass="46611">MRIKLLFVVYKMGVMREGLGYSTVLFFACQCEVISYARAVNNFMDWNLKATSWDLTEFEQGAVPSISIDAFDRSTNFGVNRSGGGFSIDLKLGRVGNSSDESIINWKQPGVSKLQPLPSGSTKRARGANSGTQVAMCLVDGCNSDLSTCRDYHRRHKVCELHSKTPQVTVGGQRQRFCQQCSRFHSLEEFDEGKRSCRKRLDGHNRRRRKPQPDPHSRPPSFLSNYQGAPLFPFSSSHVYPSSTILNPTWAGVASTEADGRHHNLHQLPDKQNLFFGSSSSSYHGGKQFPFLHCHSPGLNNQTSPEASVCQPLPRTIALPGSSGASSHGMFCDRLTQIQDSDCALSLLSSTQTHASGNLMVQHNSVPLSHPIGPTVHDHGLGPIDSVLVFNNRDANVHFPGTFQPRSGGSSGNKAPQTLPFNWE</sequence>
<keyword evidence="5" id="KW-0805">Transcription regulation</keyword>
<evidence type="ECO:0000256" key="8">
    <source>
        <dbReference type="ARBA" id="ARBA00023242"/>
    </source>
</evidence>
<feature type="region of interest" description="Disordered" evidence="10">
    <location>
        <begin position="401"/>
        <end position="424"/>
    </location>
</feature>
<feature type="region of interest" description="Disordered" evidence="10">
    <location>
        <begin position="199"/>
        <end position="223"/>
    </location>
</feature>